<protein>
    <submittedName>
        <fullName evidence="3">Putative short-chain dehydrogenase protein</fullName>
    </submittedName>
</protein>
<evidence type="ECO:0000256" key="2">
    <source>
        <dbReference type="ARBA" id="ARBA00023002"/>
    </source>
</evidence>
<reference evidence="4" key="1">
    <citation type="journal article" date="2013" name="Genome Announc.">
        <title>Draft genome sequence of the ascomycete Phaeoacremonium aleophilum strain UCR-PA7, a causal agent of the esca disease complex in grapevines.</title>
        <authorList>
            <person name="Blanco-Ulate B."/>
            <person name="Rolshausen P."/>
            <person name="Cantu D."/>
        </authorList>
    </citation>
    <scope>NUCLEOTIDE SEQUENCE [LARGE SCALE GENOMIC DNA]</scope>
    <source>
        <strain evidence="4">UCR-PA7</strain>
    </source>
</reference>
<dbReference type="EMBL" id="KB932792">
    <property type="protein sequence ID" value="EOO04230.1"/>
    <property type="molecule type" value="Genomic_DNA"/>
</dbReference>
<dbReference type="PANTHER" id="PTHR43976:SF16">
    <property type="entry name" value="SHORT-CHAIN DEHYDROGENASE_REDUCTASE FAMILY PROTEIN"/>
    <property type="match status" value="1"/>
</dbReference>
<dbReference type="KEGG" id="tmn:UCRPA7_248"/>
<proteinExistence type="inferred from homology"/>
<dbReference type="AlphaFoldDB" id="R8BY25"/>
<organism evidence="3 4">
    <name type="scientific">Phaeoacremonium minimum (strain UCR-PA7)</name>
    <name type="common">Esca disease fungus</name>
    <name type="synonym">Togninia minima</name>
    <dbReference type="NCBI Taxonomy" id="1286976"/>
    <lineage>
        <taxon>Eukaryota</taxon>
        <taxon>Fungi</taxon>
        <taxon>Dikarya</taxon>
        <taxon>Ascomycota</taxon>
        <taxon>Pezizomycotina</taxon>
        <taxon>Sordariomycetes</taxon>
        <taxon>Sordariomycetidae</taxon>
        <taxon>Togniniales</taxon>
        <taxon>Togniniaceae</taxon>
        <taxon>Phaeoacremonium</taxon>
    </lineage>
</organism>
<gene>
    <name evidence="3" type="ORF">UCRPA7_248</name>
</gene>
<dbReference type="OrthoDB" id="1933717at2759"/>
<dbReference type="RefSeq" id="XP_007911036.1">
    <property type="nucleotide sequence ID" value="XM_007912845.1"/>
</dbReference>
<dbReference type="eggNOG" id="KOG1205">
    <property type="taxonomic scope" value="Eukaryota"/>
</dbReference>
<keyword evidence="4" id="KW-1185">Reference proteome</keyword>
<dbReference type="GeneID" id="19322732"/>
<evidence type="ECO:0000256" key="1">
    <source>
        <dbReference type="ARBA" id="ARBA00006484"/>
    </source>
</evidence>
<name>R8BY25_PHAM7</name>
<dbReference type="SUPFAM" id="SSF51735">
    <property type="entry name" value="NAD(P)-binding Rossmann-fold domains"/>
    <property type="match status" value="1"/>
</dbReference>
<evidence type="ECO:0000313" key="3">
    <source>
        <dbReference type="EMBL" id="EOO04230.1"/>
    </source>
</evidence>
<dbReference type="HOGENOM" id="CLU_1344075_0_0_1"/>
<dbReference type="InterPro" id="IPR002347">
    <property type="entry name" value="SDR_fam"/>
</dbReference>
<evidence type="ECO:0000313" key="4">
    <source>
        <dbReference type="Proteomes" id="UP000014074"/>
    </source>
</evidence>
<dbReference type="GO" id="GO:0016491">
    <property type="term" value="F:oxidoreductase activity"/>
    <property type="evidence" value="ECO:0007669"/>
    <property type="project" value="UniProtKB-KW"/>
</dbReference>
<dbReference type="Proteomes" id="UP000014074">
    <property type="component" value="Unassembled WGS sequence"/>
</dbReference>
<dbReference type="InterPro" id="IPR036291">
    <property type="entry name" value="NAD(P)-bd_dom_sf"/>
</dbReference>
<dbReference type="Gene3D" id="3.40.50.720">
    <property type="entry name" value="NAD(P)-binding Rossmann-like Domain"/>
    <property type="match status" value="1"/>
</dbReference>
<sequence>MEDYRRQFEVNVFGPIALTKAFLPHFHETGDSNTPPLVIFTSSGAAHFGLPLMSPYMASKSALDLFAESVSYELAATNIITKIVVPHGGIKSTNFAASSNAAPITILLSTRTDLQKRYGAYVGKVFGVMGSMATESMPVTKPAEKIFEAATDGTMKLRYFVAPEGGGANLAARMAGTRDGENLDDADERYMEFMRSKFAASSLL</sequence>
<keyword evidence="2" id="KW-0560">Oxidoreductase</keyword>
<dbReference type="Pfam" id="PF00106">
    <property type="entry name" value="adh_short"/>
    <property type="match status" value="1"/>
</dbReference>
<accession>R8BY25</accession>
<dbReference type="InterPro" id="IPR051911">
    <property type="entry name" value="SDR_oxidoreductase"/>
</dbReference>
<dbReference type="PANTHER" id="PTHR43976">
    <property type="entry name" value="SHORT CHAIN DEHYDROGENASE"/>
    <property type="match status" value="1"/>
</dbReference>
<comment type="similarity">
    <text evidence="1">Belongs to the short-chain dehydrogenases/reductases (SDR) family.</text>
</comment>